<organism evidence="2 3">
    <name type="scientific">Linum trigynum</name>
    <dbReference type="NCBI Taxonomy" id="586398"/>
    <lineage>
        <taxon>Eukaryota</taxon>
        <taxon>Viridiplantae</taxon>
        <taxon>Streptophyta</taxon>
        <taxon>Embryophyta</taxon>
        <taxon>Tracheophyta</taxon>
        <taxon>Spermatophyta</taxon>
        <taxon>Magnoliopsida</taxon>
        <taxon>eudicotyledons</taxon>
        <taxon>Gunneridae</taxon>
        <taxon>Pentapetalae</taxon>
        <taxon>rosids</taxon>
        <taxon>fabids</taxon>
        <taxon>Malpighiales</taxon>
        <taxon>Linaceae</taxon>
        <taxon>Linum</taxon>
    </lineage>
</organism>
<sequence>MLDLVLQQAKNNDERCLLQQQIQHIPASIAWKPPREGWIQIQTDGSVLPSLGVASAGGLIRDHLGRCLDAFVCNLGSFTITMAELKGAEIGLLRAWEKGFRRVELRLDSSTAISIIKNHKRH</sequence>
<dbReference type="InterPro" id="IPR053151">
    <property type="entry name" value="RNase_H-like"/>
</dbReference>
<evidence type="ECO:0000313" key="3">
    <source>
        <dbReference type="Proteomes" id="UP001497516"/>
    </source>
</evidence>
<dbReference type="Pfam" id="PF13456">
    <property type="entry name" value="RVT_3"/>
    <property type="match status" value="1"/>
</dbReference>
<name>A0AAV2GGY5_9ROSI</name>
<dbReference type="EMBL" id="OZ034822">
    <property type="protein sequence ID" value="CAL1409924.1"/>
    <property type="molecule type" value="Genomic_DNA"/>
</dbReference>
<dbReference type="InterPro" id="IPR002156">
    <property type="entry name" value="RNaseH_domain"/>
</dbReference>
<dbReference type="InterPro" id="IPR036397">
    <property type="entry name" value="RNaseH_sf"/>
</dbReference>
<dbReference type="Gene3D" id="3.30.420.10">
    <property type="entry name" value="Ribonuclease H-like superfamily/Ribonuclease H"/>
    <property type="match status" value="1"/>
</dbReference>
<dbReference type="InterPro" id="IPR012337">
    <property type="entry name" value="RNaseH-like_sf"/>
</dbReference>
<dbReference type="PANTHER" id="PTHR47723">
    <property type="entry name" value="OS05G0353850 PROTEIN"/>
    <property type="match status" value="1"/>
</dbReference>
<dbReference type="AlphaFoldDB" id="A0AAV2GGY5"/>
<dbReference type="InterPro" id="IPR044730">
    <property type="entry name" value="RNase_H-like_dom_plant"/>
</dbReference>
<dbReference type="CDD" id="cd06222">
    <property type="entry name" value="RNase_H_like"/>
    <property type="match status" value="1"/>
</dbReference>
<dbReference type="GO" id="GO:0004523">
    <property type="term" value="F:RNA-DNA hybrid ribonuclease activity"/>
    <property type="evidence" value="ECO:0007669"/>
    <property type="project" value="InterPro"/>
</dbReference>
<dbReference type="Proteomes" id="UP001497516">
    <property type="component" value="Chromosome 9"/>
</dbReference>
<proteinExistence type="predicted"/>
<gene>
    <name evidence="2" type="ORF">LTRI10_LOCUS49382</name>
</gene>
<dbReference type="PANTHER" id="PTHR47723:SF19">
    <property type="entry name" value="POLYNUCLEOTIDYL TRANSFERASE, RIBONUCLEASE H-LIKE SUPERFAMILY PROTEIN"/>
    <property type="match status" value="1"/>
</dbReference>
<evidence type="ECO:0000259" key="1">
    <source>
        <dbReference type="PROSITE" id="PS50879"/>
    </source>
</evidence>
<dbReference type="GO" id="GO:0003676">
    <property type="term" value="F:nucleic acid binding"/>
    <property type="evidence" value="ECO:0007669"/>
    <property type="project" value="InterPro"/>
</dbReference>
<protein>
    <recommendedName>
        <fullName evidence="1">RNase H type-1 domain-containing protein</fullName>
    </recommendedName>
</protein>
<dbReference type="PROSITE" id="PS50879">
    <property type="entry name" value="RNASE_H_1"/>
    <property type="match status" value="1"/>
</dbReference>
<reference evidence="2 3" key="1">
    <citation type="submission" date="2024-04" db="EMBL/GenBank/DDBJ databases">
        <authorList>
            <person name="Fracassetti M."/>
        </authorList>
    </citation>
    <scope>NUCLEOTIDE SEQUENCE [LARGE SCALE GENOMIC DNA]</scope>
</reference>
<keyword evidence="3" id="KW-1185">Reference proteome</keyword>
<dbReference type="SUPFAM" id="SSF53098">
    <property type="entry name" value="Ribonuclease H-like"/>
    <property type="match status" value="1"/>
</dbReference>
<evidence type="ECO:0000313" key="2">
    <source>
        <dbReference type="EMBL" id="CAL1409924.1"/>
    </source>
</evidence>
<accession>A0AAV2GGY5</accession>
<feature type="domain" description="RNase H type-1" evidence="1">
    <location>
        <begin position="35"/>
        <end position="122"/>
    </location>
</feature>